<reference evidence="7 8" key="1">
    <citation type="submission" date="2018-01" db="EMBL/GenBank/DDBJ databases">
        <title>Whole genome analyses suggest that Burkholderia sensu lato contains two further novel genera in the rhizoxinica-symbiotica group Mycetohabitans gen. nov., and Trinickia gen. nov.: implications for the evolution of diazotrophy and nodulation in the Burkholderiaceae.</title>
        <authorList>
            <person name="Estrada-de los Santos P."/>
            <person name="Palmer M."/>
            <person name="Chavez-Ramirez B."/>
            <person name="Beukes C."/>
            <person name="Steenkamp E.T."/>
            <person name="Hirsch A.M."/>
            <person name="Manyaka P."/>
            <person name="Maluk M."/>
            <person name="Lafos M."/>
            <person name="Crook M."/>
            <person name="Gross E."/>
            <person name="Simon M.F."/>
            <person name="Bueno dos Reis Junior F."/>
            <person name="Poole P.S."/>
            <person name="Venter S.N."/>
            <person name="James E.K."/>
        </authorList>
    </citation>
    <scope>NUCLEOTIDE SEQUENCE [LARGE SCALE GENOMIC DNA]</scope>
    <source>
        <strain evidence="7 8">WSM 3937</strain>
    </source>
</reference>
<feature type="signal peptide" evidence="4">
    <location>
        <begin position="1"/>
        <end position="23"/>
    </location>
</feature>
<dbReference type="EMBL" id="PNXY01000012">
    <property type="protein sequence ID" value="PMS29468.1"/>
    <property type="molecule type" value="Genomic_DNA"/>
</dbReference>
<keyword evidence="1 4" id="KW-0732">Signal</keyword>
<organism evidence="6 9">
    <name type="scientific">Paraburkholderia rhynchosiae</name>
    <dbReference type="NCBI Taxonomy" id="487049"/>
    <lineage>
        <taxon>Bacteria</taxon>
        <taxon>Pseudomonadati</taxon>
        <taxon>Pseudomonadota</taxon>
        <taxon>Betaproteobacteria</taxon>
        <taxon>Burkholderiales</taxon>
        <taxon>Burkholderiaceae</taxon>
        <taxon>Paraburkholderia</taxon>
    </lineage>
</organism>
<sequence>MNIRSIALSWATLSCLAGLAGLAGCVGPLGTDTAFPKADTSTWPEGSFPNSENLGKVAPGMTKTQLYELVGPPHFHESVFHVRVWNYLFHFRTADGIANCQYQVQFDDDSRVRATRWRDQACEKFSSSSSTATSESAAVPLNVEPAN</sequence>
<dbReference type="AlphaFoldDB" id="A0A2N7WJ60"/>
<evidence type="ECO:0000256" key="2">
    <source>
        <dbReference type="ARBA" id="ARBA00023136"/>
    </source>
</evidence>
<accession>A0A2N7WJ60</accession>
<reference evidence="6 9" key="2">
    <citation type="submission" date="2020-04" db="EMBL/GenBank/DDBJ databases">
        <authorList>
            <person name="De Canck E."/>
        </authorList>
    </citation>
    <scope>NUCLEOTIDE SEQUENCE [LARGE SCALE GENOMIC DNA]</scope>
    <source>
        <strain evidence="6 9">LMG 27174</strain>
    </source>
</reference>
<evidence type="ECO:0000256" key="4">
    <source>
        <dbReference type="SAM" id="SignalP"/>
    </source>
</evidence>
<keyword evidence="8" id="KW-1185">Reference proteome</keyword>
<evidence type="ECO:0000313" key="7">
    <source>
        <dbReference type="EMBL" id="PMS29468.1"/>
    </source>
</evidence>
<dbReference type="Proteomes" id="UP000235659">
    <property type="component" value="Unassembled WGS sequence"/>
</dbReference>
<dbReference type="EMBL" id="CADIJZ010000014">
    <property type="protein sequence ID" value="CAB3705331.1"/>
    <property type="molecule type" value="Genomic_DNA"/>
</dbReference>
<feature type="domain" description="Outer membrane protein assembly factor BamE" evidence="5">
    <location>
        <begin position="46"/>
        <end position="114"/>
    </location>
</feature>
<evidence type="ECO:0000313" key="9">
    <source>
        <dbReference type="Proteomes" id="UP000494205"/>
    </source>
</evidence>
<evidence type="ECO:0000313" key="8">
    <source>
        <dbReference type="Proteomes" id="UP000235659"/>
    </source>
</evidence>
<dbReference type="Pfam" id="PF04355">
    <property type="entry name" value="BamE"/>
    <property type="match status" value="1"/>
</dbReference>
<dbReference type="Proteomes" id="UP000494205">
    <property type="component" value="Unassembled WGS sequence"/>
</dbReference>
<evidence type="ECO:0000313" key="6">
    <source>
        <dbReference type="EMBL" id="CAB3705331.1"/>
    </source>
</evidence>
<protein>
    <submittedName>
        <fullName evidence="7">Outer membrane protein assembly factor BamE</fullName>
    </submittedName>
</protein>
<dbReference type="GO" id="GO:0019867">
    <property type="term" value="C:outer membrane"/>
    <property type="evidence" value="ECO:0007669"/>
    <property type="project" value="InterPro"/>
</dbReference>
<dbReference type="PROSITE" id="PS51257">
    <property type="entry name" value="PROKAR_LIPOPROTEIN"/>
    <property type="match status" value="1"/>
</dbReference>
<dbReference type="InterPro" id="IPR007450">
    <property type="entry name" value="BamE_dom"/>
</dbReference>
<dbReference type="InterPro" id="IPR037873">
    <property type="entry name" value="BamE-like"/>
</dbReference>
<evidence type="ECO:0000256" key="1">
    <source>
        <dbReference type="ARBA" id="ARBA00022729"/>
    </source>
</evidence>
<name>A0A2N7WJ60_9BURK</name>
<feature type="compositionally biased region" description="Low complexity" evidence="3">
    <location>
        <begin position="126"/>
        <end position="138"/>
    </location>
</feature>
<dbReference type="RefSeq" id="WP_102633473.1">
    <property type="nucleotide sequence ID" value="NZ_CADIJZ010000014.1"/>
</dbReference>
<gene>
    <name evidence="7" type="ORF">C0Z16_17980</name>
    <name evidence="6" type="ORF">LMG27174_03905</name>
</gene>
<evidence type="ECO:0000256" key="3">
    <source>
        <dbReference type="SAM" id="MobiDB-lite"/>
    </source>
</evidence>
<keyword evidence="2" id="KW-0472">Membrane</keyword>
<evidence type="ECO:0000259" key="5">
    <source>
        <dbReference type="Pfam" id="PF04355"/>
    </source>
</evidence>
<dbReference type="OrthoDB" id="9782229at2"/>
<feature type="region of interest" description="Disordered" evidence="3">
    <location>
        <begin position="126"/>
        <end position="147"/>
    </location>
</feature>
<proteinExistence type="predicted"/>
<feature type="chain" id="PRO_5044384359" evidence="4">
    <location>
        <begin position="24"/>
        <end position="147"/>
    </location>
</feature>
<dbReference type="Gene3D" id="3.30.1450.10">
    <property type="match status" value="1"/>
</dbReference>